<keyword evidence="1" id="KW-1133">Transmembrane helix</keyword>
<evidence type="ECO:0000313" key="2">
    <source>
        <dbReference type="EMBL" id="SCT00945.1"/>
    </source>
</evidence>
<dbReference type="EMBL" id="FMPI01000010">
    <property type="protein sequence ID" value="SCT00945.1"/>
    <property type="molecule type" value="Genomic_DNA"/>
</dbReference>
<dbReference type="Proteomes" id="UP000095768">
    <property type="component" value="Unassembled WGS sequence"/>
</dbReference>
<dbReference type="EMBL" id="FMPG01000010">
    <property type="protein sequence ID" value="SCT22920.1"/>
    <property type="molecule type" value="Genomic_DNA"/>
</dbReference>
<sequence length="72" mass="8500">MSILKIIIFTILLISFCILMFKSLYSIFVWYKFKKKKIDEQTYQKYIDKEETPILITLGIVVAVTVIFGLMD</sequence>
<keyword evidence="4" id="KW-1185">Reference proteome</keyword>
<keyword evidence="1" id="KW-0812">Transmembrane</keyword>
<evidence type="ECO:0000313" key="3">
    <source>
        <dbReference type="EMBL" id="SCT22920.1"/>
    </source>
</evidence>
<gene>
    <name evidence="3" type="ORF">SAMEA2297795_02035</name>
    <name evidence="2" type="ORF">SAMEA2297796_01556</name>
</gene>
<keyword evidence="1" id="KW-0472">Membrane</keyword>
<accession>A0A1D4PIX1</accession>
<proteinExistence type="predicted"/>
<organism evidence="3 5">
    <name type="scientific">Staphylococcus caeli</name>
    <dbReference type="NCBI Taxonomy" id="2201815"/>
    <lineage>
        <taxon>Bacteria</taxon>
        <taxon>Bacillati</taxon>
        <taxon>Bacillota</taxon>
        <taxon>Bacilli</taxon>
        <taxon>Bacillales</taxon>
        <taxon>Staphylococcaceae</taxon>
        <taxon>Staphylococcus</taxon>
    </lineage>
</organism>
<evidence type="ECO:0000256" key="1">
    <source>
        <dbReference type="SAM" id="Phobius"/>
    </source>
</evidence>
<reference evidence="3 5" key="1">
    <citation type="submission" date="2016-09" db="EMBL/GenBank/DDBJ databases">
        <authorList>
            <consortium name="Pathogen Informatics"/>
        </authorList>
    </citation>
    <scope>NUCLEOTIDE SEQUENCE [LARGE SCALE GENOMIC DNA]</scope>
    <source>
        <strain evidence="3 5">82B</strain>
    </source>
</reference>
<dbReference type="AlphaFoldDB" id="A0A1D4PIX1"/>
<reference evidence="2 4" key="2">
    <citation type="submission" date="2016-09" db="EMBL/GenBank/DDBJ databases">
        <authorList>
            <consortium name="Pathogen Informatics"/>
            <person name="Sun Q."/>
            <person name="Inoue M."/>
        </authorList>
    </citation>
    <scope>NUCLEOTIDE SEQUENCE [LARGE SCALE GENOMIC DNA]</scope>
    <source>
        <strain evidence="2 4">82C</strain>
    </source>
</reference>
<protein>
    <submittedName>
        <fullName evidence="3">Uncharacterized protein</fullName>
    </submittedName>
</protein>
<name>A0A1D4PIX1_9STAP</name>
<feature type="transmembrane region" description="Helical" evidence="1">
    <location>
        <begin position="52"/>
        <end position="71"/>
    </location>
</feature>
<feature type="transmembrane region" description="Helical" evidence="1">
    <location>
        <begin position="6"/>
        <end position="31"/>
    </location>
</feature>
<dbReference type="RefSeq" id="WP_069995705.1">
    <property type="nucleotide sequence ID" value="NZ_FMPG01000010.1"/>
</dbReference>
<evidence type="ECO:0000313" key="5">
    <source>
        <dbReference type="Proteomes" id="UP000095768"/>
    </source>
</evidence>
<evidence type="ECO:0000313" key="4">
    <source>
        <dbReference type="Proteomes" id="UP000095412"/>
    </source>
</evidence>
<dbReference type="Proteomes" id="UP000095412">
    <property type="component" value="Unassembled WGS sequence"/>
</dbReference>